<evidence type="ECO:0000256" key="4">
    <source>
        <dbReference type="ARBA" id="ARBA00039118"/>
    </source>
</evidence>
<organism evidence="10 11">
    <name type="scientific">Canis lupus familiaris</name>
    <name type="common">Dog</name>
    <name type="synonym">Canis familiaris</name>
    <dbReference type="NCBI Taxonomy" id="9615"/>
    <lineage>
        <taxon>Eukaryota</taxon>
        <taxon>Metazoa</taxon>
        <taxon>Chordata</taxon>
        <taxon>Craniata</taxon>
        <taxon>Vertebrata</taxon>
        <taxon>Euteleostomi</taxon>
        <taxon>Mammalia</taxon>
        <taxon>Eutheria</taxon>
        <taxon>Laurasiatheria</taxon>
        <taxon>Carnivora</taxon>
        <taxon>Caniformia</taxon>
        <taxon>Canidae</taxon>
        <taxon>Canis</taxon>
    </lineage>
</organism>
<dbReference type="Pfam" id="PF00795">
    <property type="entry name" value="CN_hydrolase"/>
    <property type="match status" value="1"/>
</dbReference>
<comment type="catalytic activity">
    <reaction evidence="3">
        <text>2-oxoglutaramate + H2O = 2-oxoglutarate + NH4(+)</text>
        <dbReference type="Rhea" id="RHEA:32963"/>
        <dbReference type="ChEBI" id="CHEBI:15377"/>
        <dbReference type="ChEBI" id="CHEBI:16769"/>
        <dbReference type="ChEBI" id="CHEBI:16810"/>
        <dbReference type="ChEBI" id="CHEBI:28938"/>
        <dbReference type="EC" id="3.5.1.3"/>
    </reaction>
    <physiologicalReaction direction="left-to-right" evidence="3">
        <dbReference type="Rhea" id="RHEA:32964"/>
    </physiologicalReaction>
</comment>
<dbReference type="InterPro" id="IPR003010">
    <property type="entry name" value="C-N_Hydrolase"/>
</dbReference>
<keyword evidence="2" id="KW-0378">Hydrolase</keyword>
<dbReference type="Ensembl" id="ENSCAFT00040042630.1">
    <property type="protein sequence ID" value="ENSCAFP00040037187.1"/>
    <property type="gene ID" value="ENSCAFG00040022929.1"/>
</dbReference>
<evidence type="ECO:0000256" key="7">
    <source>
        <dbReference type="ARBA" id="ARBA00048745"/>
    </source>
</evidence>
<comment type="catalytic activity">
    <reaction evidence="7">
        <text>2-oxosuccinamate + H2O = oxaloacetate + NH4(+)</text>
        <dbReference type="Rhea" id="RHEA:59412"/>
        <dbReference type="ChEBI" id="CHEBI:15377"/>
        <dbReference type="ChEBI" id="CHEBI:16452"/>
        <dbReference type="ChEBI" id="CHEBI:28938"/>
        <dbReference type="ChEBI" id="CHEBI:57735"/>
        <dbReference type="EC" id="3.5.1.3"/>
    </reaction>
    <physiologicalReaction direction="left-to-right" evidence="7">
        <dbReference type="Rhea" id="RHEA:59413"/>
    </physiologicalReaction>
</comment>
<dbReference type="CDD" id="cd07572">
    <property type="entry name" value="nit"/>
    <property type="match status" value="1"/>
</dbReference>
<evidence type="ECO:0000256" key="6">
    <source>
        <dbReference type="ARBA" id="ARBA00041576"/>
    </source>
</evidence>
<sequence>MGRGQRPGRGVRGCAAPPPPARGPAPSCARPRPPCAAPPRAVRRVGRWVCAGPGRAAPHMLPRGRAMATFRLALIQLQVSSIKSENLARACGLVREAARQGAKVVSLPECFNSPYGTKYFPEYAEKIPGESTQKLSEVAKECSVYLIGGSIPEEDAGKLYNTCAVFGPDGTLLVKYRKLHLFDIDIPGKITFHESKTLTPGDSFSTFDTPYCRVGLGICYDMRFAELAQIYAQRGCQLLVYPAAFNMTTGPAHWELLQRGRAVDNQLYVATASPARDEQASYVAWGHSTVVSPWGEVVAKAGAEETVVYSDIDLKKLAEIRQQIPIFSQKRSDLYAVEAKKP</sequence>
<dbReference type="Proteomes" id="UP000694542">
    <property type="component" value="Chromosome 33"/>
</dbReference>
<evidence type="ECO:0000256" key="1">
    <source>
        <dbReference type="ARBA" id="ARBA00010613"/>
    </source>
</evidence>
<comment type="similarity">
    <text evidence="1">Belongs to the carbon-nitrogen hydrolase superfamily. NIT1/NIT2 family.</text>
</comment>
<evidence type="ECO:0000313" key="10">
    <source>
        <dbReference type="Ensembl" id="ENSCAFP00040037187.1"/>
    </source>
</evidence>
<dbReference type="AlphaFoldDB" id="A0A8C0TH48"/>
<reference evidence="10" key="1">
    <citation type="submission" date="2018-10" db="EMBL/GenBank/DDBJ databases">
        <title>De novo assembly of a Great Dane genome.</title>
        <authorList>
            <person name="Kidd J.M."/>
            <person name="Pendleton A.L."/>
            <person name="Shen F."/>
            <person name="Emery S."/>
        </authorList>
    </citation>
    <scope>NUCLEOTIDE SEQUENCE [LARGE SCALE GENOMIC DNA]</scope>
    <source>
        <strain evidence="10">Great Dane</strain>
    </source>
</reference>
<evidence type="ECO:0000259" key="9">
    <source>
        <dbReference type="PROSITE" id="PS50263"/>
    </source>
</evidence>
<reference evidence="10" key="2">
    <citation type="submission" date="2025-08" db="UniProtKB">
        <authorList>
            <consortium name="Ensembl"/>
        </authorList>
    </citation>
    <scope>IDENTIFICATION</scope>
</reference>
<evidence type="ECO:0000256" key="2">
    <source>
        <dbReference type="ARBA" id="ARBA00022801"/>
    </source>
</evidence>
<dbReference type="InterPro" id="IPR036526">
    <property type="entry name" value="C-N_Hydrolase_sf"/>
</dbReference>
<dbReference type="GO" id="GO:0050152">
    <property type="term" value="F:omega-amidase activity"/>
    <property type="evidence" value="ECO:0007669"/>
    <property type="project" value="UniProtKB-EC"/>
</dbReference>
<name>A0A8C0TH48_CANLF</name>
<dbReference type="PROSITE" id="PS50263">
    <property type="entry name" value="CN_HYDROLASE"/>
    <property type="match status" value="1"/>
</dbReference>
<evidence type="ECO:0000256" key="3">
    <source>
        <dbReference type="ARBA" id="ARBA00036637"/>
    </source>
</evidence>
<dbReference type="SUPFAM" id="SSF56317">
    <property type="entry name" value="Carbon-nitrogen hydrolase"/>
    <property type="match status" value="1"/>
</dbReference>
<dbReference type="InterPro" id="IPR045254">
    <property type="entry name" value="Nit1/2_C-N_Hydrolase"/>
</dbReference>
<feature type="region of interest" description="Disordered" evidence="8">
    <location>
        <begin position="1"/>
        <end position="39"/>
    </location>
</feature>
<feature type="compositionally biased region" description="Gly residues" evidence="8">
    <location>
        <begin position="1"/>
        <end position="11"/>
    </location>
</feature>
<evidence type="ECO:0000313" key="11">
    <source>
        <dbReference type="Proteomes" id="UP000694542"/>
    </source>
</evidence>
<dbReference type="PANTHER" id="PTHR23088">
    <property type="entry name" value="NITRILASE-RELATED"/>
    <property type="match status" value="1"/>
</dbReference>
<proteinExistence type="inferred from homology"/>
<protein>
    <recommendedName>
        <fullName evidence="5">Omega-amidase NIT2</fullName>
        <ecNumber evidence="4">3.5.1.3</ecNumber>
    </recommendedName>
    <alternativeName>
        <fullName evidence="6">Nitrilase homolog 2</fullName>
    </alternativeName>
</protein>
<evidence type="ECO:0000256" key="8">
    <source>
        <dbReference type="SAM" id="MobiDB-lite"/>
    </source>
</evidence>
<feature type="domain" description="CN hydrolase" evidence="9">
    <location>
        <begin position="70"/>
        <end position="314"/>
    </location>
</feature>
<accession>A0A8C0TH48</accession>
<dbReference type="FunFam" id="3.60.110.10:FF:000002">
    <property type="entry name" value="Nitrilase family member 2"/>
    <property type="match status" value="1"/>
</dbReference>
<evidence type="ECO:0000256" key="5">
    <source>
        <dbReference type="ARBA" id="ARBA00039599"/>
    </source>
</evidence>
<dbReference type="Gene3D" id="3.60.110.10">
    <property type="entry name" value="Carbon-nitrogen hydrolase"/>
    <property type="match status" value="1"/>
</dbReference>
<dbReference type="PANTHER" id="PTHR23088:SF30">
    <property type="entry name" value="OMEGA-AMIDASE NIT2"/>
    <property type="match status" value="1"/>
</dbReference>
<dbReference type="EC" id="3.5.1.3" evidence="4"/>